<evidence type="ECO:0000313" key="8">
    <source>
        <dbReference type="Proteomes" id="UP001296943"/>
    </source>
</evidence>
<evidence type="ECO:0000256" key="2">
    <source>
        <dbReference type="ARBA" id="ARBA00022475"/>
    </source>
</evidence>
<name>A0ABS2N2T0_9BACI</name>
<organism evidence="7 8">
    <name type="scientific">Aquibacillus albus</name>
    <dbReference type="NCBI Taxonomy" id="1168171"/>
    <lineage>
        <taxon>Bacteria</taxon>
        <taxon>Bacillati</taxon>
        <taxon>Bacillota</taxon>
        <taxon>Bacilli</taxon>
        <taxon>Bacillales</taxon>
        <taxon>Bacillaceae</taxon>
        <taxon>Aquibacillus</taxon>
    </lineage>
</organism>
<evidence type="ECO:0000256" key="5">
    <source>
        <dbReference type="ARBA" id="ARBA00023136"/>
    </source>
</evidence>
<dbReference type="PANTHER" id="PTHR30249">
    <property type="entry name" value="PUTATIVE SEROTONIN TRANSPORTER"/>
    <property type="match status" value="1"/>
</dbReference>
<proteinExistence type="predicted"/>
<dbReference type="EMBL" id="JAFBDR010000017">
    <property type="protein sequence ID" value="MBM7572458.1"/>
    <property type="molecule type" value="Genomic_DNA"/>
</dbReference>
<feature type="transmembrane region" description="Helical" evidence="6">
    <location>
        <begin position="34"/>
        <end position="54"/>
    </location>
</feature>
<evidence type="ECO:0000256" key="3">
    <source>
        <dbReference type="ARBA" id="ARBA00022692"/>
    </source>
</evidence>
<dbReference type="Proteomes" id="UP001296943">
    <property type="component" value="Unassembled WGS sequence"/>
</dbReference>
<keyword evidence="3 6" id="KW-0812">Transmembrane</keyword>
<evidence type="ECO:0000313" key="7">
    <source>
        <dbReference type="EMBL" id="MBM7572458.1"/>
    </source>
</evidence>
<dbReference type="RefSeq" id="WP_204500853.1">
    <property type="nucleotide sequence ID" value="NZ_JAFBDR010000017.1"/>
</dbReference>
<gene>
    <name evidence="7" type="ORF">JOC48_002962</name>
</gene>
<keyword evidence="8" id="KW-1185">Reference proteome</keyword>
<feature type="transmembrane region" description="Helical" evidence="6">
    <location>
        <begin position="89"/>
        <end position="112"/>
    </location>
</feature>
<reference evidence="7 8" key="1">
    <citation type="submission" date="2021-01" db="EMBL/GenBank/DDBJ databases">
        <title>Genomic Encyclopedia of Type Strains, Phase IV (KMG-IV): sequencing the most valuable type-strain genomes for metagenomic binning, comparative biology and taxonomic classification.</title>
        <authorList>
            <person name="Goeker M."/>
        </authorList>
    </citation>
    <scope>NUCLEOTIDE SEQUENCE [LARGE SCALE GENOMIC DNA]</scope>
    <source>
        <strain evidence="7 8">DSM 23711</strain>
    </source>
</reference>
<feature type="transmembrane region" description="Helical" evidence="6">
    <location>
        <begin position="6"/>
        <end position="22"/>
    </location>
</feature>
<keyword evidence="7" id="KW-0378">Hydrolase</keyword>
<keyword evidence="2" id="KW-1003">Cell membrane</keyword>
<evidence type="ECO:0000256" key="1">
    <source>
        <dbReference type="ARBA" id="ARBA00004651"/>
    </source>
</evidence>
<sequence>MINFLIGLMFLFTTIGLYYVAIRFNHRYPSPFSLPILTTTLVLAAFLLVSGISYETYMIGGQWLDYLLGPVVVSLGYPLYKQKHILKTYIVPISIGVCLGSVIGIISGVFMAKILQFKQVTLYSIASKNVTTPVSMDIATTIGGAPSLAAAFVMFAGIGGAVFGLTVLRFVQIDNPIARGIGMGTASHAIGTARMMENSEMEGAVSTVSMTISAMLVAIITPIIVQLFF</sequence>
<evidence type="ECO:0000256" key="4">
    <source>
        <dbReference type="ARBA" id="ARBA00022989"/>
    </source>
</evidence>
<comment type="subcellular location">
    <subcellularLocation>
        <location evidence="1">Cell membrane</location>
        <topology evidence="1">Multi-pass membrane protein</topology>
    </subcellularLocation>
</comment>
<comment type="caution">
    <text evidence="7">The sequence shown here is derived from an EMBL/GenBank/DDBJ whole genome shotgun (WGS) entry which is preliminary data.</text>
</comment>
<accession>A0ABS2N2T0</accession>
<dbReference type="GO" id="GO:0016787">
    <property type="term" value="F:hydrolase activity"/>
    <property type="evidence" value="ECO:0007669"/>
    <property type="project" value="UniProtKB-KW"/>
</dbReference>
<protein>
    <submittedName>
        <fullName evidence="7">Murein hydrolase (TIGR00659 family)</fullName>
    </submittedName>
</protein>
<keyword evidence="4 6" id="KW-1133">Transmembrane helix</keyword>
<dbReference type="PANTHER" id="PTHR30249:SF17">
    <property type="entry name" value="HOLIN-LIKE PROTEIN CIDB"/>
    <property type="match status" value="1"/>
</dbReference>
<keyword evidence="5 6" id="KW-0472">Membrane</keyword>
<feature type="transmembrane region" description="Helical" evidence="6">
    <location>
        <begin position="204"/>
        <end position="228"/>
    </location>
</feature>
<feature type="transmembrane region" description="Helical" evidence="6">
    <location>
        <begin position="148"/>
        <end position="171"/>
    </location>
</feature>
<dbReference type="Pfam" id="PF04172">
    <property type="entry name" value="LrgB"/>
    <property type="match status" value="1"/>
</dbReference>
<evidence type="ECO:0000256" key="6">
    <source>
        <dbReference type="SAM" id="Phobius"/>
    </source>
</evidence>
<dbReference type="InterPro" id="IPR007300">
    <property type="entry name" value="CidB/LrgB"/>
</dbReference>